<feature type="compositionally biased region" description="Acidic residues" evidence="2">
    <location>
        <begin position="101"/>
        <end position="110"/>
    </location>
</feature>
<dbReference type="AlphaFoldDB" id="A0ABD2ZUB8"/>
<gene>
    <name evidence="3" type="ORF">ACH5RR_015235</name>
</gene>
<reference evidence="3 4" key="1">
    <citation type="submission" date="2024-11" db="EMBL/GenBank/DDBJ databases">
        <title>A near-complete genome assembly of Cinchona calisaya.</title>
        <authorList>
            <person name="Lian D.C."/>
            <person name="Zhao X.W."/>
            <person name="Wei L."/>
        </authorList>
    </citation>
    <scope>NUCLEOTIDE SEQUENCE [LARGE SCALE GENOMIC DNA]</scope>
    <source>
        <tissue evidence="3">Nenye</tissue>
    </source>
</reference>
<dbReference type="EMBL" id="JBJUIK010000007">
    <property type="protein sequence ID" value="KAL3522401.1"/>
    <property type="molecule type" value="Genomic_DNA"/>
</dbReference>
<organism evidence="3 4">
    <name type="scientific">Cinchona calisaya</name>
    <dbReference type="NCBI Taxonomy" id="153742"/>
    <lineage>
        <taxon>Eukaryota</taxon>
        <taxon>Viridiplantae</taxon>
        <taxon>Streptophyta</taxon>
        <taxon>Embryophyta</taxon>
        <taxon>Tracheophyta</taxon>
        <taxon>Spermatophyta</taxon>
        <taxon>Magnoliopsida</taxon>
        <taxon>eudicotyledons</taxon>
        <taxon>Gunneridae</taxon>
        <taxon>Pentapetalae</taxon>
        <taxon>asterids</taxon>
        <taxon>lamiids</taxon>
        <taxon>Gentianales</taxon>
        <taxon>Rubiaceae</taxon>
        <taxon>Cinchonoideae</taxon>
        <taxon>Cinchoneae</taxon>
        <taxon>Cinchona</taxon>
    </lineage>
</organism>
<evidence type="ECO:0000256" key="2">
    <source>
        <dbReference type="SAM" id="MobiDB-lite"/>
    </source>
</evidence>
<evidence type="ECO:0000256" key="1">
    <source>
        <dbReference type="SAM" id="Coils"/>
    </source>
</evidence>
<feature type="coiled-coil region" evidence="1">
    <location>
        <begin position="42"/>
        <end position="76"/>
    </location>
</feature>
<accession>A0ABD2ZUB8</accession>
<evidence type="ECO:0000313" key="3">
    <source>
        <dbReference type="EMBL" id="KAL3522401.1"/>
    </source>
</evidence>
<protein>
    <submittedName>
        <fullName evidence="3">Uncharacterized protein</fullName>
    </submittedName>
</protein>
<feature type="region of interest" description="Disordered" evidence="2">
    <location>
        <begin position="84"/>
        <end position="110"/>
    </location>
</feature>
<comment type="caution">
    <text evidence="3">The sequence shown here is derived from an EMBL/GenBank/DDBJ whole genome shotgun (WGS) entry which is preliminary data.</text>
</comment>
<sequence length="110" mass="12689">MMHRLVVTCIPKNQKVGEHKSSPLQKQLSVIFRIRSTVHSLSDELQAQLERERLEKEEMKKEQASLQAQLFETRNQLHTLMERLGVLPGSSRHQRSRPLDADDEDGSSDD</sequence>
<keyword evidence="1" id="KW-0175">Coiled coil</keyword>
<proteinExistence type="predicted"/>
<evidence type="ECO:0000313" key="4">
    <source>
        <dbReference type="Proteomes" id="UP001630127"/>
    </source>
</evidence>
<dbReference type="Proteomes" id="UP001630127">
    <property type="component" value="Unassembled WGS sequence"/>
</dbReference>
<keyword evidence="4" id="KW-1185">Reference proteome</keyword>
<name>A0ABD2ZUB8_9GENT</name>